<protein>
    <submittedName>
        <fullName evidence="2">Uncharacterized protein</fullName>
    </submittedName>
</protein>
<dbReference type="KEGG" id="tet:TTHERM_00040370"/>
<dbReference type="InParanoid" id="Q22LY1"/>
<dbReference type="AlphaFoldDB" id="Q22LY1"/>
<feature type="compositionally biased region" description="Polar residues" evidence="1">
    <location>
        <begin position="87"/>
        <end position="106"/>
    </location>
</feature>
<accession>Q22LY1</accession>
<dbReference type="Proteomes" id="UP000009168">
    <property type="component" value="Unassembled WGS sequence"/>
</dbReference>
<organism evidence="2 3">
    <name type="scientific">Tetrahymena thermophila (strain SB210)</name>
    <dbReference type="NCBI Taxonomy" id="312017"/>
    <lineage>
        <taxon>Eukaryota</taxon>
        <taxon>Sar</taxon>
        <taxon>Alveolata</taxon>
        <taxon>Ciliophora</taxon>
        <taxon>Intramacronucleata</taxon>
        <taxon>Oligohymenophorea</taxon>
        <taxon>Hymenostomatida</taxon>
        <taxon>Tetrahymenina</taxon>
        <taxon>Tetrahymenidae</taxon>
        <taxon>Tetrahymena</taxon>
    </lineage>
</organism>
<dbReference type="HOGENOM" id="CLU_276541_0_0_1"/>
<keyword evidence="3" id="KW-1185">Reference proteome</keyword>
<evidence type="ECO:0000313" key="3">
    <source>
        <dbReference type="Proteomes" id="UP000009168"/>
    </source>
</evidence>
<feature type="region of interest" description="Disordered" evidence="1">
    <location>
        <begin position="341"/>
        <end position="374"/>
    </location>
</feature>
<feature type="compositionally biased region" description="Polar residues" evidence="1">
    <location>
        <begin position="1"/>
        <end position="15"/>
    </location>
</feature>
<dbReference type="EMBL" id="GG662720">
    <property type="protein sequence ID" value="EAR86447.2"/>
    <property type="molecule type" value="Genomic_DNA"/>
</dbReference>
<sequence length="1135" mass="133428">MSSYKIIQNSTSRDSYPNMINLKNKKSSSISPEPIADSKNFKQFNEDKSFSDQKLNNNNHHMHNPKNQIKIKKEYSESIEQAEFPSKKSQNSINFPKKATTQTSDRNSCHNQEKFNGKLLSGSFQYNKNQIDGQINKFQMHLDTQSLSQYSFLQQQSILLPTFQSNKLSKKPVYQSHIMISSPQSYPSIILQNEISTLKEVNNPNQSENQDQLRINSYNQKSSSSIRSIFSNPTQQQQQLNTSTQQIEINKQKQMRLFQILSTQCKNKNFLLPSYSQNRLMSETNKNNFQENSFQKNLRTQNQPGNSGFLQTCSTQFSSNQIQQKSNDKLESVKMRLFTQLENEKQKTQRNSQNSQSSRPMKKENSGSTKFLKTSLQLPDIAKNDELLSSQTDNFNSFKHSRSCKSSIREDLKSASNSFHSSQFIEIKNADNKIQQQQNSLISQNHFFSIVNHYDEKKYNLDRFKISKIIQKPNQIKNIINKQQVECEIIRPLSLDKNRNYLSQSTKKIAENNELILSNNQTSLSPEIKQRSATLYPFMPIDYTKVENSSDNTQQNNDTLCLKGMSKVLTASNTFIKLKEKRIFEADTSINLKEFKNYRLSLLNSKIQEKIYDLFINKIGGIDYIQQSVIFKFCDYLNENVDLQQNISFDFNNINFLVFLIHALGVKLNIPKIQLQNNLKELGINFSKMSYFKQIMGNYIFEDHKLLSKTFETEFFRKISRCENYFMNYSLLEQIGGEDVLKKIVKMFHINMIKESPKYQQLNLKVQQVYKGFLFLIVREDFLSMTFDYLNNLQNQNAFTHQDFYQAKKLIQKCFECYGVIAKPLFHVLEIIDSVRHLITDGYGKFSKDQNDLDKDVQEISSDIYQQLTKLKEVEEESIEDKKDMTQENIQSIINFLLRPYSYPYYKYLQFPYNKSNKSLTNKKYKKTVQNLILSRVFPHIANFIQEYFHNSNPKNINSIHCASNTQKKLSSKIDPFLIIDIKLKLQLLVYNVKYNLQEDNYQVYQVLLEMSPKMFLYSIEEFFAINSKIKDDIQGNLQEQTFKFIYQSLFRFCLNQFIDDFPLRVSAYDIFEMIKEFKLTFKCVENMLKILWKILQFNSIPDFIIEILYKQYVAIKEFLKFCCNSQTQLKINQQ</sequence>
<dbReference type="GeneID" id="7841449"/>
<name>Q22LY1_TETTS</name>
<evidence type="ECO:0000313" key="2">
    <source>
        <dbReference type="EMBL" id="EAR86447.2"/>
    </source>
</evidence>
<proteinExistence type="predicted"/>
<feature type="region of interest" description="Disordered" evidence="1">
    <location>
        <begin position="1"/>
        <end position="67"/>
    </location>
</feature>
<evidence type="ECO:0000256" key="1">
    <source>
        <dbReference type="SAM" id="MobiDB-lite"/>
    </source>
</evidence>
<feature type="compositionally biased region" description="Low complexity" evidence="1">
    <location>
        <begin position="349"/>
        <end position="359"/>
    </location>
</feature>
<gene>
    <name evidence="2" type="ORF">TTHERM_00040370</name>
</gene>
<dbReference type="STRING" id="312017.Q22LY1"/>
<reference evidence="3" key="1">
    <citation type="journal article" date="2006" name="PLoS Biol.">
        <title>Macronuclear genome sequence of the ciliate Tetrahymena thermophila, a model eukaryote.</title>
        <authorList>
            <person name="Eisen J.A."/>
            <person name="Coyne R.S."/>
            <person name="Wu M."/>
            <person name="Wu D."/>
            <person name="Thiagarajan M."/>
            <person name="Wortman J.R."/>
            <person name="Badger J.H."/>
            <person name="Ren Q."/>
            <person name="Amedeo P."/>
            <person name="Jones K.M."/>
            <person name="Tallon L.J."/>
            <person name="Delcher A.L."/>
            <person name="Salzberg S.L."/>
            <person name="Silva J.C."/>
            <person name="Haas B.J."/>
            <person name="Majoros W.H."/>
            <person name="Farzad M."/>
            <person name="Carlton J.M."/>
            <person name="Smith R.K. Jr."/>
            <person name="Garg J."/>
            <person name="Pearlman R.E."/>
            <person name="Karrer K.M."/>
            <person name="Sun L."/>
            <person name="Manning G."/>
            <person name="Elde N.C."/>
            <person name="Turkewitz A.P."/>
            <person name="Asai D.J."/>
            <person name="Wilkes D.E."/>
            <person name="Wang Y."/>
            <person name="Cai H."/>
            <person name="Collins K."/>
            <person name="Stewart B.A."/>
            <person name="Lee S.R."/>
            <person name="Wilamowska K."/>
            <person name="Weinberg Z."/>
            <person name="Ruzzo W.L."/>
            <person name="Wloga D."/>
            <person name="Gaertig J."/>
            <person name="Frankel J."/>
            <person name="Tsao C.-C."/>
            <person name="Gorovsky M.A."/>
            <person name="Keeling P.J."/>
            <person name="Waller R.F."/>
            <person name="Patron N.J."/>
            <person name="Cherry J.M."/>
            <person name="Stover N.A."/>
            <person name="Krieger C.J."/>
            <person name="del Toro C."/>
            <person name="Ryder H.F."/>
            <person name="Williamson S.C."/>
            <person name="Barbeau R.A."/>
            <person name="Hamilton E.P."/>
            <person name="Orias E."/>
        </authorList>
    </citation>
    <scope>NUCLEOTIDE SEQUENCE [LARGE SCALE GENOMIC DNA]</scope>
    <source>
        <strain evidence="3">SB210</strain>
    </source>
</reference>
<dbReference type="RefSeq" id="XP_977239.2">
    <property type="nucleotide sequence ID" value="XM_972146.2"/>
</dbReference>
<feature type="region of interest" description="Disordered" evidence="1">
    <location>
        <begin position="80"/>
        <end position="109"/>
    </location>
</feature>